<dbReference type="Pfam" id="PF09339">
    <property type="entry name" value="HTH_IclR"/>
    <property type="match status" value="1"/>
</dbReference>
<dbReference type="Gene3D" id="1.10.10.10">
    <property type="entry name" value="Winged helix-like DNA-binding domain superfamily/Winged helix DNA-binding domain"/>
    <property type="match status" value="1"/>
</dbReference>
<comment type="caution">
    <text evidence="6">The sequence shown here is derived from an EMBL/GenBank/DDBJ whole genome shotgun (WGS) entry which is preliminary data.</text>
</comment>
<reference evidence="6 7" key="1">
    <citation type="submission" date="2013-11" db="EMBL/GenBank/DDBJ databases">
        <title>Metagenomic analysis of a methanogenic consortium involved in long chain n-alkane degradation.</title>
        <authorList>
            <person name="Davidova I.A."/>
            <person name="Callaghan A.V."/>
            <person name="Wawrik B."/>
            <person name="Pruitt S."/>
            <person name="Marks C."/>
            <person name="Duncan K.E."/>
            <person name="Suflita J.M."/>
        </authorList>
    </citation>
    <scope>NUCLEOTIDE SEQUENCE [LARGE SCALE GENOMIC DNA]</scope>
    <source>
        <strain evidence="6 7">SPR</strain>
    </source>
</reference>
<dbReference type="OrthoDB" id="9807558at2"/>
<dbReference type="GO" id="GO:0045892">
    <property type="term" value="P:negative regulation of DNA-templated transcription"/>
    <property type="evidence" value="ECO:0007669"/>
    <property type="project" value="TreeGrafter"/>
</dbReference>
<evidence type="ECO:0008006" key="8">
    <source>
        <dbReference type="Google" id="ProtNLM"/>
    </source>
</evidence>
<sequence length="264" mass="28710">MKTTSKPAAANSTPVKGAQSVHRTIALLRALAKRNQTGARLTALAEDVGLHITTAHRILLSLVEEGIVTLDPVTKLYNLGFEVYLLGKNAQQFTLRYKLSPLLEEIAKVSEDTVTLMIRSGYDVQCIDMVQGSFPIRTTLTDVGSVMPLGIGAGSQVLIASIDQDDIDKILAYNVVRYPEYMNSTAEDIRQTLIDTRKRGYGVCDGMIHPGAVSVSVPLSDAKGELLAAVTVAAIRSRLGQKRQKEIVDLINSQWKAMAKKLGF</sequence>
<evidence type="ECO:0000256" key="2">
    <source>
        <dbReference type="ARBA" id="ARBA00023125"/>
    </source>
</evidence>
<dbReference type="SMART" id="SM00346">
    <property type="entry name" value="HTH_ICLR"/>
    <property type="match status" value="1"/>
</dbReference>
<dbReference type="FunFam" id="1.10.10.10:FF:000056">
    <property type="entry name" value="IclR family transcriptional regulator"/>
    <property type="match status" value="1"/>
</dbReference>
<dbReference type="InterPro" id="IPR036390">
    <property type="entry name" value="WH_DNA-bd_sf"/>
</dbReference>
<feature type="domain" description="HTH iclR-type" evidence="4">
    <location>
        <begin position="18"/>
        <end position="81"/>
    </location>
</feature>
<gene>
    <name evidence="6" type="ORF">X474_15815</name>
</gene>
<dbReference type="GO" id="GO:0003700">
    <property type="term" value="F:DNA-binding transcription factor activity"/>
    <property type="evidence" value="ECO:0007669"/>
    <property type="project" value="TreeGrafter"/>
</dbReference>
<dbReference type="PROSITE" id="PS51078">
    <property type="entry name" value="ICLR_ED"/>
    <property type="match status" value="1"/>
</dbReference>
<proteinExistence type="predicted"/>
<dbReference type="InterPro" id="IPR029016">
    <property type="entry name" value="GAF-like_dom_sf"/>
</dbReference>
<evidence type="ECO:0000256" key="3">
    <source>
        <dbReference type="ARBA" id="ARBA00023163"/>
    </source>
</evidence>
<keyword evidence="7" id="KW-1185">Reference proteome</keyword>
<dbReference type="InParanoid" id="A0A0D2JU93"/>
<dbReference type="STRING" id="1429043.X474_15815"/>
<accession>A0A0D2JU93</accession>
<dbReference type="Gene3D" id="3.30.450.40">
    <property type="match status" value="1"/>
</dbReference>
<evidence type="ECO:0000259" key="5">
    <source>
        <dbReference type="PROSITE" id="PS51078"/>
    </source>
</evidence>
<name>A0A0D2JU93_9BACT</name>
<evidence type="ECO:0000313" key="6">
    <source>
        <dbReference type="EMBL" id="KIX13030.1"/>
    </source>
</evidence>
<evidence type="ECO:0000256" key="1">
    <source>
        <dbReference type="ARBA" id="ARBA00023015"/>
    </source>
</evidence>
<dbReference type="RefSeq" id="WP_044349832.1">
    <property type="nucleotide sequence ID" value="NZ_AZAC01000019.1"/>
</dbReference>
<dbReference type="AlphaFoldDB" id="A0A0D2JU93"/>
<protein>
    <recommendedName>
        <fullName evidence="8">IclR family transcriptional regulator</fullName>
    </recommendedName>
</protein>
<evidence type="ECO:0000313" key="7">
    <source>
        <dbReference type="Proteomes" id="UP000032233"/>
    </source>
</evidence>
<dbReference type="Proteomes" id="UP000032233">
    <property type="component" value="Unassembled WGS sequence"/>
</dbReference>
<organism evidence="6 7">
    <name type="scientific">Dethiosulfatarculus sandiegensis</name>
    <dbReference type="NCBI Taxonomy" id="1429043"/>
    <lineage>
        <taxon>Bacteria</taxon>
        <taxon>Pseudomonadati</taxon>
        <taxon>Thermodesulfobacteriota</taxon>
        <taxon>Desulfarculia</taxon>
        <taxon>Desulfarculales</taxon>
        <taxon>Desulfarculaceae</taxon>
        <taxon>Dethiosulfatarculus</taxon>
    </lineage>
</organism>
<dbReference type="InterPro" id="IPR050707">
    <property type="entry name" value="HTH_MetabolicPath_Reg"/>
</dbReference>
<dbReference type="InterPro" id="IPR014757">
    <property type="entry name" value="Tscrpt_reg_IclR_C"/>
</dbReference>
<dbReference type="PROSITE" id="PS51077">
    <property type="entry name" value="HTH_ICLR"/>
    <property type="match status" value="1"/>
</dbReference>
<keyword evidence="3" id="KW-0804">Transcription</keyword>
<dbReference type="InterPro" id="IPR036388">
    <property type="entry name" value="WH-like_DNA-bd_sf"/>
</dbReference>
<feature type="domain" description="IclR-ED" evidence="5">
    <location>
        <begin position="82"/>
        <end position="264"/>
    </location>
</feature>
<keyword evidence="2" id="KW-0238">DNA-binding</keyword>
<dbReference type="SUPFAM" id="SSF46785">
    <property type="entry name" value="Winged helix' DNA-binding domain"/>
    <property type="match status" value="1"/>
</dbReference>
<dbReference type="InterPro" id="IPR005471">
    <property type="entry name" value="Tscrpt_reg_IclR_N"/>
</dbReference>
<dbReference type="SUPFAM" id="SSF55781">
    <property type="entry name" value="GAF domain-like"/>
    <property type="match status" value="1"/>
</dbReference>
<dbReference type="GO" id="GO:0003677">
    <property type="term" value="F:DNA binding"/>
    <property type="evidence" value="ECO:0007669"/>
    <property type="project" value="UniProtKB-KW"/>
</dbReference>
<keyword evidence="1" id="KW-0805">Transcription regulation</keyword>
<dbReference type="PANTHER" id="PTHR30136">
    <property type="entry name" value="HELIX-TURN-HELIX TRANSCRIPTIONAL REGULATOR, ICLR FAMILY"/>
    <property type="match status" value="1"/>
</dbReference>
<dbReference type="PANTHER" id="PTHR30136:SF39">
    <property type="entry name" value="TRANSCRIPTIONAL REGULATORY PROTEIN"/>
    <property type="match status" value="1"/>
</dbReference>
<dbReference type="EMBL" id="AZAC01000019">
    <property type="protein sequence ID" value="KIX13030.1"/>
    <property type="molecule type" value="Genomic_DNA"/>
</dbReference>
<evidence type="ECO:0000259" key="4">
    <source>
        <dbReference type="PROSITE" id="PS51077"/>
    </source>
</evidence>
<dbReference type="Pfam" id="PF01614">
    <property type="entry name" value="IclR_C"/>
    <property type="match status" value="1"/>
</dbReference>